<dbReference type="SUPFAM" id="SSF53474">
    <property type="entry name" value="alpha/beta-Hydrolases"/>
    <property type="match status" value="1"/>
</dbReference>
<dbReference type="PANTHER" id="PTHR32015">
    <property type="entry name" value="FASTING INDUCED LIPASE"/>
    <property type="match status" value="1"/>
</dbReference>
<sequence length="236" mass="26165">MIARSRSKQIQTCYFRAWLRWHSRFFGELYATSYANASFSLATDSITCQHVLLIRRLISAVTKYTNSIVDVVAYSMGSPTSRKAILGGPCVDMAKDLGLPLTQLVHTFVAVAGANYGAKYLCTVPTISACNNVTGLQCHSQFLTDINKGHAYEGSKIFTIYSSEDEIVGYRVCEEDYLASSIAGETQAFEKHLLSHVATMYATVELQHNLTSSDQQEGDKQLMENFADLVFRLKVG</sequence>
<keyword evidence="1" id="KW-1185">Reference proteome</keyword>
<dbReference type="Pfam" id="PF01674">
    <property type="entry name" value="Lipase_2"/>
    <property type="match status" value="1"/>
</dbReference>
<dbReference type="InterPro" id="IPR029058">
    <property type="entry name" value="AB_hydrolase_fold"/>
</dbReference>
<protein>
    <submittedName>
        <fullName evidence="2">Triacylglycerol lipase</fullName>
    </submittedName>
</protein>
<dbReference type="InterPro" id="IPR002918">
    <property type="entry name" value="Lipase_EstA/Esterase_EstB"/>
</dbReference>
<dbReference type="AlphaFoldDB" id="A0A915CYT6"/>
<dbReference type="GO" id="GO:0016298">
    <property type="term" value="F:lipase activity"/>
    <property type="evidence" value="ECO:0007669"/>
    <property type="project" value="TreeGrafter"/>
</dbReference>
<reference evidence="2" key="1">
    <citation type="submission" date="2022-11" db="UniProtKB">
        <authorList>
            <consortium name="WormBaseParasite"/>
        </authorList>
    </citation>
    <scope>IDENTIFICATION</scope>
</reference>
<name>A0A915CYT6_9BILA</name>
<proteinExistence type="predicted"/>
<dbReference type="Proteomes" id="UP000887574">
    <property type="component" value="Unplaced"/>
</dbReference>
<organism evidence="1 2">
    <name type="scientific">Ditylenchus dipsaci</name>
    <dbReference type="NCBI Taxonomy" id="166011"/>
    <lineage>
        <taxon>Eukaryota</taxon>
        <taxon>Metazoa</taxon>
        <taxon>Ecdysozoa</taxon>
        <taxon>Nematoda</taxon>
        <taxon>Chromadorea</taxon>
        <taxon>Rhabditida</taxon>
        <taxon>Tylenchina</taxon>
        <taxon>Tylenchomorpha</taxon>
        <taxon>Sphaerularioidea</taxon>
        <taxon>Anguinidae</taxon>
        <taxon>Anguininae</taxon>
        <taxon>Ditylenchus</taxon>
    </lineage>
</organism>
<evidence type="ECO:0000313" key="2">
    <source>
        <dbReference type="WBParaSite" id="jg13709"/>
    </source>
</evidence>
<accession>A0A915CYT6</accession>
<evidence type="ECO:0000313" key="1">
    <source>
        <dbReference type="Proteomes" id="UP000887574"/>
    </source>
</evidence>
<dbReference type="GO" id="GO:0016042">
    <property type="term" value="P:lipid catabolic process"/>
    <property type="evidence" value="ECO:0007669"/>
    <property type="project" value="InterPro"/>
</dbReference>
<dbReference type="PANTHER" id="PTHR32015:SF3">
    <property type="entry name" value="TRIACYLGLYCEROL LIPASE"/>
    <property type="match status" value="1"/>
</dbReference>
<dbReference type="Gene3D" id="3.40.50.1820">
    <property type="entry name" value="alpha/beta hydrolase"/>
    <property type="match status" value="1"/>
</dbReference>
<dbReference type="WBParaSite" id="jg13709">
    <property type="protein sequence ID" value="jg13709"/>
    <property type="gene ID" value="jg13709"/>
</dbReference>